<proteinExistence type="predicted"/>
<evidence type="ECO:0000313" key="2">
    <source>
        <dbReference type="EMBL" id="QOW45234.1"/>
    </source>
</evidence>
<dbReference type="EMBL" id="CP048659">
    <property type="protein sequence ID" value="QOW45234.1"/>
    <property type="molecule type" value="Genomic_DNA"/>
</dbReference>
<dbReference type="RefSeq" id="WP_180047681.1">
    <property type="nucleotide sequence ID" value="NZ_CP048659.1"/>
</dbReference>
<dbReference type="Proteomes" id="UP000593966">
    <property type="component" value="Chromosome"/>
</dbReference>
<accession>A0A7S6VUM6</accession>
<sequence>MSNFKFLFILFILGCSPSIFAQNFAESTKMVSYESKRDGTTSLVEFLYYYHDVHESILELKLLQPISPAKIAGNIVVAKLHNAESDDENEWLPILNKLAIYNPQAVIPKEEMQYEKQCYYKGKANIELIELKIFENHYDADVDNASISTGSDIELVEKTTFKCDGNINL</sequence>
<feature type="signal peptide" evidence="1">
    <location>
        <begin position="1"/>
        <end position="21"/>
    </location>
</feature>
<organism evidence="2 3">
    <name type="scientific">Acinetobacter piscicola</name>
    <dbReference type="NCBI Taxonomy" id="2006115"/>
    <lineage>
        <taxon>Bacteria</taxon>
        <taxon>Pseudomonadati</taxon>
        <taxon>Pseudomonadota</taxon>
        <taxon>Gammaproteobacteria</taxon>
        <taxon>Moraxellales</taxon>
        <taxon>Moraxellaceae</taxon>
        <taxon>Acinetobacter</taxon>
    </lineage>
</organism>
<keyword evidence="1" id="KW-0732">Signal</keyword>
<keyword evidence="3" id="KW-1185">Reference proteome</keyword>
<evidence type="ECO:0000256" key="1">
    <source>
        <dbReference type="SAM" id="SignalP"/>
    </source>
</evidence>
<dbReference type="AlphaFoldDB" id="A0A7S6VUM6"/>
<name>A0A7S6VUM6_9GAMM</name>
<protein>
    <submittedName>
        <fullName evidence="2">Uncharacterized protein</fullName>
    </submittedName>
</protein>
<reference evidence="2 3" key="1">
    <citation type="submission" date="2020-02" db="EMBL/GenBank/DDBJ databases">
        <title>Tigecycline-resistant Acinetobacter species from pigs and migratory birds.</title>
        <authorList>
            <person name="Chen C."/>
            <person name="Sun J."/>
            <person name="Liao X.-P."/>
            <person name="Liu Y.-H."/>
        </authorList>
    </citation>
    <scope>NUCLEOTIDE SEQUENCE [LARGE SCALE GENOMIC DNA]</scope>
    <source>
        <strain evidence="2 3">YH12207_T</strain>
    </source>
</reference>
<evidence type="ECO:0000313" key="3">
    <source>
        <dbReference type="Proteomes" id="UP000593966"/>
    </source>
</evidence>
<feature type="chain" id="PRO_5032894885" evidence="1">
    <location>
        <begin position="22"/>
        <end position="169"/>
    </location>
</feature>
<gene>
    <name evidence="2" type="ORF">G0028_04580</name>
</gene>